<dbReference type="SUPFAM" id="SSF48452">
    <property type="entry name" value="TPR-like"/>
    <property type="match status" value="1"/>
</dbReference>
<organism evidence="2 3">
    <name type="scientific">Cymbomonas tetramitiformis</name>
    <dbReference type="NCBI Taxonomy" id="36881"/>
    <lineage>
        <taxon>Eukaryota</taxon>
        <taxon>Viridiplantae</taxon>
        <taxon>Chlorophyta</taxon>
        <taxon>Pyramimonadophyceae</taxon>
        <taxon>Pyramimonadales</taxon>
        <taxon>Pyramimonadaceae</taxon>
        <taxon>Cymbomonas</taxon>
    </lineage>
</organism>
<reference evidence="2 3" key="1">
    <citation type="journal article" date="2015" name="Genome Biol. Evol.">
        <title>Comparative Genomics of a Bacterivorous Green Alga Reveals Evolutionary Causalities and Consequences of Phago-Mixotrophic Mode of Nutrition.</title>
        <authorList>
            <person name="Burns J.A."/>
            <person name="Paasch A."/>
            <person name="Narechania A."/>
            <person name="Kim E."/>
        </authorList>
    </citation>
    <scope>NUCLEOTIDE SEQUENCE [LARGE SCALE GENOMIC DNA]</scope>
    <source>
        <strain evidence="2 3">PLY_AMNH</strain>
    </source>
</reference>
<dbReference type="AlphaFoldDB" id="A0AAE0BM11"/>
<dbReference type="EMBL" id="LGRX02034039">
    <property type="protein sequence ID" value="KAK3239051.1"/>
    <property type="molecule type" value="Genomic_DNA"/>
</dbReference>
<protein>
    <submittedName>
        <fullName evidence="2">Uncharacterized protein</fullName>
    </submittedName>
</protein>
<keyword evidence="3" id="KW-1185">Reference proteome</keyword>
<dbReference type="InterPro" id="IPR011990">
    <property type="entry name" value="TPR-like_helical_dom_sf"/>
</dbReference>
<feature type="region of interest" description="Disordered" evidence="1">
    <location>
        <begin position="263"/>
        <end position="329"/>
    </location>
</feature>
<gene>
    <name evidence="2" type="ORF">CYMTET_50997</name>
</gene>
<proteinExistence type="predicted"/>
<comment type="caution">
    <text evidence="2">The sequence shown here is derived from an EMBL/GenBank/DDBJ whole genome shotgun (WGS) entry which is preliminary data.</text>
</comment>
<evidence type="ECO:0000313" key="2">
    <source>
        <dbReference type="EMBL" id="KAK3239051.1"/>
    </source>
</evidence>
<evidence type="ECO:0000313" key="3">
    <source>
        <dbReference type="Proteomes" id="UP001190700"/>
    </source>
</evidence>
<accession>A0AAE0BM11</accession>
<sequence>MGSGGDAGSSSREEIQTILLNAEKFLEDGDPLRAANEYSKALELDDAIPAALLGRASCFLELGMGSSALVDAEMTLAAEASKATIPAMRVKARALVSLDLPRPALEIYRNIVATVMTDPSAAVGEDFMAEVEDERLHCAETVRKLPPGKPAYEEAVGEGAPGNVNGFLVALLKEEGGAAVLREASMSNLHRTCSSDDDSVALETDPLLAALLAGEIRLPGGEEDEELKATGAEREVAEAAARAAAAPNTGKDYRTACEVYSSPGRVKLSNPRPLQGHNQRPRRSGLGDRPQDCSRPSSAQPSLRGTDDPTKPRCSPRFCPPKSPRQRES</sequence>
<evidence type="ECO:0000256" key="1">
    <source>
        <dbReference type="SAM" id="MobiDB-lite"/>
    </source>
</evidence>
<feature type="compositionally biased region" description="Polar residues" evidence="1">
    <location>
        <begin position="294"/>
        <end position="303"/>
    </location>
</feature>
<name>A0AAE0BM11_9CHLO</name>
<dbReference type="Proteomes" id="UP001190700">
    <property type="component" value="Unassembled WGS sequence"/>
</dbReference>
<dbReference type="Gene3D" id="1.25.40.10">
    <property type="entry name" value="Tetratricopeptide repeat domain"/>
    <property type="match status" value="1"/>
</dbReference>